<dbReference type="InterPro" id="IPR049941">
    <property type="entry name" value="LPLAT_7/PORCN-like"/>
</dbReference>
<reference evidence="10" key="1">
    <citation type="submission" date="2011-05" db="EMBL/GenBank/DDBJ databases">
        <authorList>
            <person name="Richards S.R."/>
            <person name="Qu J."/>
            <person name="Jiang H."/>
            <person name="Jhangiani S.N."/>
            <person name="Agravi P."/>
            <person name="Goodspeed R."/>
            <person name="Gross S."/>
            <person name="Mandapat C."/>
            <person name="Jackson L."/>
            <person name="Mathew T."/>
            <person name="Pu L."/>
            <person name="Thornton R."/>
            <person name="Saada N."/>
            <person name="Wilczek-Boney K.B."/>
            <person name="Lee S."/>
            <person name="Kovar C."/>
            <person name="Wu Y."/>
            <person name="Scherer S.E."/>
            <person name="Worley K.C."/>
            <person name="Muzny D.M."/>
            <person name="Gibbs R."/>
        </authorList>
    </citation>
    <scope>NUCLEOTIDE SEQUENCE</scope>
    <source>
        <strain evidence="10">Brora</strain>
    </source>
</reference>
<feature type="transmembrane region" description="Helical" evidence="8">
    <location>
        <begin position="211"/>
        <end position="230"/>
    </location>
</feature>
<evidence type="ECO:0000313" key="10">
    <source>
        <dbReference type="Proteomes" id="UP000014500"/>
    </source>
</evidence>
<keyword evidence="5 8" id="KW-0472">Membrane</keyword>
<feature type="transmembrane region" description="Helical" evidence="8">
    <location>
        <begin position="386"/>
        <end position="406"/>
    </location>
</feature>
<feature type="transmembrane region" description="Helical" evidence="8">
    <location>
        <begin position="418"/>
        <end position="437"/>
    </location>
</feature>
<dbReference type="EnsemblMetazoa" id="SMAR008159-RA">
    <property type="protein sequence ID" value="SMAR008159-PA"/>
    <property type="gene ID" value="SMAR008159"/>
</dbReference>
<evidence type="ECO:0000256" key="1">
    <source>
        <dbReference type="ARBA" id="ARBA00004141"/>
    </source>
</evidence>
<dbReference type="PANTHER" id="PTHR13906:SF4">
    <property type="entry name" value="LYSOPHOSPHOLIPID ACYLTRANSFERASE 6"/>
    <property type="match status" value="1"/>
</dbReference>
<keyword evidence="2" id="KW-0808">Transferase</keyword>
<feature type="transmembrane region" description="Helical" evidence="8">
    <location>
        <begin position="147"/>
        <end position="166"/>
    </location>
</feature>
<organism evidence="9 10">
    <name type="scientific">Strigamia maritima</name>
    <name type="common">European centipede</name>
    <name type="synonym">Geophilus maritimus</name>
    <dbReference type="NCBI Taxonomy" id="126957"/>
    <lineage>
        <taxon>Eukaryota</taxon>
        <taxon>Metazoa</taxon>
        <taxon>Ecdysozoa</taxon>
        <taxon>Arthropoda</taxon>
        <taxon>Myriapoda</taxon>
        <taxon>Chilopoda</taxon>
        <taxon>Pleurostigmophora</taxon>
        <taxon>Geophilomorpha</taxon>
        <taxon>Linotaeniidae</taxon>
        <taxon>Strigamia</taxon>
    </lineage>
</organism>
<evidence type="ECO:0000313" key="9">
    <source>
        <dbReference type="EnsemblMetazoa" id="SMAR008159-PA"/>
    </source>
</evidence>
<evidence type="ECO:0000256" key="7">
    <source>
        <dbReference type="SAM" id="MobiDB-lite"/>
    </source>
</evidence>
<dbReference type="Proteomes" id="UP000014500">
    <property type="component" value="Unassembled WGS sequence"/>
</dbReference>
<feature type="transmembrane region" description="Helical" evidence="8">
    <location>
        <begin position="24"/>
        <end position="41"/>
    </location>
</feature>
<protein>
    <submittedName>
        <fullName evidence="9">Uncharacterized protein</fullName>
    </submittedName>
</protein>
<accession>T1J3J3</accession>
<dbReference type="PANTHER" id="PTHR13906">
    <property type="entry name" value="PORCUPINE"/>
    <property type="match status" value="1"/>
</dbReference>
<evidence type="ECO:0000256" key="5">
    <source>
        <dbReference type="ARBA" id="ARBA00023136"/>
    </source>
</evidence>
<dbReference type="eggNOG" id="KOG2704">
    <property type="taxonomic scope" value="Eukaryota"/>
</dbReference>
<keyword evidence="3 8" id="KW-0812">Transmembrane</keyword>
<keyword evidence="4 8" id="KW-1133">Transmembrane helix</keyword>
<dbReference type="GO" id="GO:0030258">
    <property type="term" value="P:lipid modification"/>
    <property type="evidence" value="ECO:0007669"/>
    <property type="project" value="TreeGrafter"/>
</dbReference>
<dbReference type="PhylomeDB" id="T1J3J3"/>
<dbReference type="Pfam" id="PF03062">
    <property type="entry name" value="MBOAT"/>
    <property type="match status" value="1"/>
</dbReference>
<dbReference type="GO" id="GO:0016020">
    <property type="term" value="C:membrane"/>
    <property type="evidence" value="ECO:0007669"/>
    <property type="project" value="UniProtKB-SubCell"/>
</dbReference>
<keyword evidence="10" id="KW-1185">Reference proteome</keyword>
<dbReference type="EMBL" id="JH431827">
    <property type="status" value="NOT_ANNOTATED_CDS"/>
    <property type="molecule type" value="Genomic_DNA"/>
</dbReference>
<evidence type="ECO:0000256" key="4">
    <source>
        <dbReference type="ARBA" id="ARBA00022989"/>
    </source>
</evidence>
<sequence length="514" mass="58873">MSQIAALISSFVLRKYLHHNKVSATARHLFSAIVGIVLVYFCHGRHVFHIFAFPIISYIILVLTSPQIFQRLILVIALGYLSFVHLMRQIYSYGSYVLDITGPMMLITQKVTSLAFSLHDGLTKDDKSLTTDQKRYAIRRFPSPVEFFSFIYGFHVLMCGPVIFYTDYRDFIEGKHFLRATSDTNGLNDVYENSKEPSAASAVFKKTAASILFAVMLLNVTPIFFISWITESEFLLNTPFYKKILYILISTSCVRFKYYHAWTLADAVCNASGLGFNGYNKDGTPRWDAFSNVNVLKFESAPSFKETLENWNKSTMVWLRQVAYNRAPFQKTLLTYCLSAIWHGFYPGYYVTFFGGALSTLAARSVRRSVRPLFQKTEFWKRAYDVMTTVVTRLLISYLVFPFVILEFWSSIQVYKHLYFYGHIIMGFCIFILPYVLPPPPRSKLTITEKKSEHVSVGASQQIPGLQEALLESKNSILTSEISLEPRRHRSAIIDQTQGESEKIEAGDNYTNNT</sequence>
<dbReference type="HOGENOM" id="CLU_011340_3_0_1"/>
<evidence type="ECO:0000256" key="6">
    <source>
        <dbReference type="ARBA" id="ARBA00023315"/>
    </source>
</evidence>
<comment type="subcellular location">
    <subcellularLocation>
        <location evidence="1">Membrane</location>
        <topology evidence="1">Multi-pass membrane protein</topology>
    </subcellularLocation>
</comment>
<dbReference type="GO" id="GO:0016746">
    <property type="term" value="F:acyltransferase activity"/>
    <property type="evidence" value="ECO:0007669"/>
    <property type="project" value="UniProtKB-KW"/>
</dbReference>
<dbReference type="STRING" id="126957.T1J3J3"/>
<evidence type="ECO:0000256" key="2">
    <source>
        <dbReference type="ARBA" id="ARBA00022679"/>
    </source>
</evidence>
<dbReference type="InterPro" id="IPR004299">
    <property type="entry name" value="MBOAT_fam"/>
</dbReference>
<evidence type="ECO:0000256" key="3">
    <source>
        <dbReference type="ARBA" id="ARBA00022692"/>
    </source>
</evidence>
<dbReference type="OMA" id="FTGPMMI"/>
<reference evidence="9" key="2">
    <citation type="submission" date="2015-02" db="UniProtKB">
        <authorList>
            <consortium name="EnsemblMetazoa"/>
        </authorList>
    </citation>
    <scope>IDENTIFICATION</scope>
</reference>
<feature type="region of interest" description="Disordered" evidence="7">
    <location>
        <begin position="495"/>
        <end position="514"/>
    </location>
</feature>
<feature type="transmembrane region" description="Helical" evidence="8">
    <location>
        <begin position="47"/>
        <end position="65"/>
    </location>
</feature>
<dbReference type="AlphaFoldDB" id="T1J3J3"/>
<proteinExistence type="predicted"/>
<evidence type="ECO:0000256" key="8">
    <source>
        <dbReference type="SAM" id="Phobius"/>
    </source>
</evidence>
<name>T1J3J3_STRMM</name>
<feature type="transmembrane region" description="Helical" evidence="8">
    <location>
        <begin position="72"/>
        <end position="91"/>
    </location>
</feature>
<keyword evidence="6" id="KW-0012">Acyltransferase</keyword>